<comment type="caution">
    <text evidence="11">The sequence shown here is derived from an EMBL/GenBank/DDBJ whole genome shotgun (WGS) entry which is preliminary data.</text>
</comment>
<keyword evidence="4" id="KW-0813">Transport</keyword>
<evidence type="ECO:0000256" key="8">
    <source>
        <dbReference type="ARBA" id="ARBA00023136"/>
    </source>
</evidence>
<dbReference type="PANTHER" id="PTHR43823">
    <property type="entry name" value="SPORULATION PROTEIN YKVU"/>
    <property type="match status" value="1"/>
</dbReference>
<sequence>MNQRSYMLENEKISKLLLKLSLPATIGMIVNALYNIIDTIFIGKGVGALAIGGLTIAFPIQMVIMAFALMIGIGAASAVSRSLGAKDVEKADYIAGNAFLAIFILSALTVVLGYIYLEPMLRLFGATDTLLPYAKDYMSIILMGNIFFSFVMAANNLVRAEGNAKDSMNIMLIGTGLNIVLDPIFIFGFKLGIKGAALATILSQFISFIYIINYLYGGKSSLKVKLHHLKPKFDILKEIFTVGFASFARNMAGSILAIVVNNSLRIYGGDIAISILGIVNRVIMFLYLPLFGVVQGMQPIVGFNYGAKKYDRVKEVVKMSILTTVVLATFGFLVGELFPGFILKLFSNENEIITEGILVLRIIISMSPIIGVQIIGAALFQALGKALPSLILTLLRQVILLIPLIIILPKIMDNSILGVWLSYPISDLLSTIVTVVLLKKEMDNILVTSSDNNIQPDY</sequence>
<evidence type="ECO:0000313" key="11">
    <source>
        <dbReference type="EMBL" id="EOD01496.1"/>
    </source>
</evidence>
<dbReference type="CDD" id="cd13143">
    <property type="entry name" value="MATE_MepA_like"/>
    <property type="match status" value="1"/>
</dbReference>
<keyword evidence="7 10" id="KW-1133">Transmembrane helix</keyword>
<dbReference type="InterPro" id="IPR051327">
    <property type="entry name" value="MATE_MepA_subfamily"/>
</dbReference>
<accession>R1CS78</accession>
<proteinExistence type="inferred from homology"/>
<evidence type="ECO:0000256" key="3">
    <source>
        <dbReference type="ARBA" id="ARBA00022106"/>
    </source>
</evidence>
<gene>
    <name evidence="11" type="ORF">L21TH_0417</name>
</gene>
<dbReference type="STRING" id="1304284.L21TH_0417"/>
<dbReference type="GO" id="GO:0015297">
    <property type="term" value="F:antiporter activity"/>
    <property type="evidence" value="ECO:0007669"/>
    <property type="project" value="InterPro"/>
</dbReference>
<reference evidence="11 12" key="1">
    <citation type="journal article" date="2015" name="Geomicrobiol. J.">
        <title>Caldisalinibacter kiritimatiensis gen. nov., sp. nov., a moderately thermohalophilic thiosulfate-reducing bacterium from a hypersaline microbial mat.</title>
        <authorList>
            <person name="Ben Hania W."/>
            <person name="Joseph M."/>
            <person name="Fiebig A."/>
            <person name="Bunk B."/>
            <person name="Klenk H.-P."/>
            <person name="Fardeau M.-L."/>
            <person name="Spring S."/>
        </authorList>
    </citation>
    <scope>NUCLEOTIDE SEQUENCE [LARGE SCALE GENOMIC DNA]</scope>
    <source>
        <strain evidence="11 12">L21-TH-D2</strain>
    </source>
</reference>
<dbReference type="RefSeq" id="WP_006307878.1">
    <property type="nucleotide sequence ID" value="NZ_ARZA01000054.1"/>
</dbReference>
<keyword evidence="12" id="KW-1185">Reference proteome</keyword>
<dbReference type="InterPro" id="IPR002528">
    <property type="entry name" value="MATE_fam"/>
</dbReference>
<dbReference type="Pfam" id="PF01554">
    <property type="entry name" value="MatE"/>
    <property type="match status" value="2"/>
</dbReference>
<comment type="similarity">
    <text evidence="2">Belongs to the multi antimicrobial extrusion (MATE) (TC 2.A.66.1) family. MepA subfamily.</text>
</comment>
<feature type="transmembrane region" description="Helical" evidence="10">
    <location>
        <begin position="137"/>
        <end position="158"/>
    </location>
</feature>
<feature type="transmembrane region" description="Helical" evidence="10">
    <location>
        <begin position="195"/>
        <end position="217"/>
    </location>
</feature>
<keyword evidence="5" id="KW-1003">Cell membrane</keyword>
<feature type="transmembrane region" description="Helical" evidence="10">
    <location>
        <begin position="170"/>
        <end position="189"/>
    </location>
</feature>
<evidence type="ECO:0000256" key="4">
    <source>
        <dbReference type="ARBA" id="ARBA00022448"/>
    </source>
</evidence>
<evidence type="ECO:0000256" key="2">
    <source>
        <dbReference type="ARBA" id="ARBA00008417"/>
    </source>
</evidence>
<organism evidence="11 12">
    <name type="scientific">Caldisalinibacter kiritimatiensis</name>
    <dbReference type="NCBI Taxonomy" id="1304284"/>
    <lineage>
        <taxon>Bacteria</taxon>
        <taxon>Bacillati</taxon>
        <taxon>Bacillota</taxon>
        <taxon>Tissierellia</taxon>
        <taxon>Tissierellales</taxon>
        <taxon>Thermohalobacteraceae</taxon>
        <taxon>Caldisalinibacter</taxon>
    </lineage>
</organism>
<evidence type="ECO:0000256" key="7">
    <source>
        <dbReference type="ARBA" id="ARBA00022989"/>
    </source>
</evidence>
<dbReference type="AlphaFoldDB" id="R1CS78"/>
<feature type="transmembrane region" description="Helical" evidence="10">
    <location>
        <begin position="358"/>
        <end position="380"/>
    </location>
</feature>
<dbReference type="InterPro" id="IPR048279">
    <property type="entry name" value="MdtK-like"/>
</dbReference>
<protein>
    <recommendedName>
        <fullName evidence="3">Multidrug export protein MepA</fullName>
    </recommendedName>
</protein>
<dbReference type="PATRIC" id="fig|1304284.3.peg.404"/>
<evidence type="ECO:0000256" key="9">
    <source>
        <dbReference type="ARBA" id="ARBA00023251"/>
    </source>
</evidence>
<dbReference type="GO" id="GO:0005886">
    <property type="term" value="C:plasma membrane"/>
    <property type="evidence" value="ECO:0007669"/>
    <property type="project" value="UniProtKB-SubCell"/>
</dbReference>
<keyword evidence="8 10" id="KW-0472">Membrane</keyword>
<dbReference type="GO" id="GO:0042910">
    <property type="term" value="F:xenobiotic transmembrane transporter activity"/>
    <property type="evidence" value="ECO:0007669"/>
    <property type="project" value="InterPro"/>
</dbReference>
<dbReference type="EMBL" id="ARZA01000054">
    <property type="protein sequence ID" value="EOD01496.1"/>
    <property type="molecule type" value="Genomic_DNA"/>
</dbReference>
<comment type="subcellular location">
    <subcellularLocation>
        <location evidence="1">Cell membrane</location>
        <topology evidence="1">Multi-pass membrane protein</topology>
    </subcellularLocation>
</comment>
<dbReference type="NCBIfam" id="TIGR00797">
    <property type="entry name" value="matE"/>
    <property type="match status" value="1"/>
</dbReference>
<feature type="transmembrane region" description="Helical" evidence="10">
    <location>
        <begin position="420"/>
        <end position="438"/>
    </location>
</feature>
<dbReference type="PIRSF" id="PIRSF006603">
    <property type="entry name" value="DinF"/>
    <property type="match status" value="1"/>
</dbReference>
<evidence type="ECO:0000256" key="5">
    <source>
        <dbReference type="ARBA" id="ARBA00022475"/>
    </source>
</evidence>
<dbReference type="eggNOG" id="COG0534">
    <property type="taxonomic scope" value="Bacteria"/>
</dbReference>
<keyword evidence="6 10" id="KW-0812">Transmembrane</keyword>
<dbReference type="Proteomes" id="UP000013378">
    <property type="component" value="Unassembled WGS sequence"/>
</dbReference>
<dbReference type="GO" id="GO:0046677">
    <property type="term" value="P:response to antibiotic"/>
    <property type="evidence" value="ECO:0007669"/>
    <property type="project" value="UniProtKB-KW"/>
</dbReference>
<keyword evidence="9" id="KW-0046">Antibiotic resistance</keyword>
<feature type="transmembrane region" description="Helical" evidence="10">
    <location>
        <begin position="49"/>
        <end position="73"/>
    </location>
</feature>
<feature type="transmembrane region" description="Helical" evidence="10">
    <location>
        <begin position="271"/>
        <end position="295"/>
    </location>
</feature>
<dbReference type="InterPro" id="IPR045070">
    <property type="entry name" value="MATE_MepA-like"/>
</dbReference>
<feature type="transmembrane region" description="Helical" evidence="10">
    <location>
        <begin position="387"/>
        <end position="408"/>
    </location>
</feature>
<name>R1CS78_9FIRM</name>
<evidence type="ECO:0000256" key="6">
    <source>
        <dbReference type="ARBA" id="ARBA00022692"/>
    </source>
</evidence>
<feature type="transmembrane region" description="Helical" evidence="10">
    <location>
        <begin position="94"/>
        <end position="117"/>
    </location>
</feature>
<evidence type="ECO:0000256" key="10">
    <source>
        <dbReference type="SAM" id="Phobius"/>
    </source>
</evidence>
<dbReference type="PANTHER" id="PTHR43823:SF3">
    <property type="entry name" value="MULTIDRUG EXPORT PROTEIN MEPA"/>
    <property type="match status" value="1"/>
</dbReference>
<feature type="transmembrane region" description="Helical" evidence="10">
    <location>
        <begin position="16"/>
        <end position="37"/>
    </location>
</feature>
<dbReference type="OrthoDB" id="9811110at2"/>
<evidence type="ECO:0000256" key="1">
    <source>
        <dbReference type="ARBA" id="ARBA00004651"/>
    </source>
</evidence>
<evidence type="ECO:0000313" key="12">
    <source>
        <dbReference type="Proteomes" id="UP000013378"/>
    </source>
</evidence>
<feature type="transmembrane region" description="Helical" evidence="10">
    <location>
        <begin position="238"/>
        <end position="259"/>
    </location>
</feature>
<feature type="transmembrane region" description="Helical" evidence="10">
    <location>
        <begin position="316"/>
        <end position="338"/>
    </location>
</feature>